<keyword evidence="4" id="KW-0378">Hydrolase</keyword>
<comment type="similarity">
    <text evidence="2">Belongs to the sulfatase family.</text>
</comment>
<evidence type="ECO:0000256" key="6">
    <source>
        <dbReference type="ARBA" id="ARBA00023180"/>
    </source>
</evidence>
<evidence type="ECO:0000259" key="9">
    <source>
        <dbReference type="Pfam" id="PF00884"/>
    </source>
</evidence>
<feature type="compositionally biased region" description="Polar residues" evidence="7">
    <location>
        <begin position="423"/>
        <end position="437"/>
    </location>
</feature>
<dbReference type="AlphaFoldDB" id="A0A3Q0J1Y1"/>
<dbReference type="InterPro" id="IPR017850">
    <property type="entry name" value="Alkaline_phosphatase_core_sf"/>
</dbReference>
<gene>
    <name evidence="11 12 13" type="primary">LOC103513493</name>
</gene>
<evidence type="ECO:0000256" key="5">
    <source>
        <dbReference type="ARBA" id="ARBA00022837"/>
    </source>
</evidence>
<feature type="compositionally biased region" description="Polar residues" evidence="7">
    <location>
        <begin position="502"/>
        <end position="520"/>
    </location>
</feature>
<keyword evidence="8" id="KW-0732">Signal</keyword>
<evidence type="ECO:0000313" key="12">
    <source>
        <dbReference type="RefSeq" id="XP_026682473.1"/>
    </source>
</evidence>
<dbReference type="Proteomes" id="UP000079169">
    <property type="component" value="Unplaced"/>
</dbReference>
<evidence type="ECO:0000313" key="10">
    <source>
        <dbReference type="Proteomes" id="UP000079169"/>
    </source>
</evidence>
<dbReference type="CDD" id="cd16029">
    <property type="entry name" value="4-S"/>
    <property type="match status" value="1"/>
</dbReference>
<organism evidence="10 13">
    <name type="scientific">Diaphorina citri</name>
    <name type="common">Asian citrus psyllid</name>
    <dbReference type="NCBI Taxonomy" id="121845"/>
    <lineage>
        <taxon>Eukaryota</taxon>
        <taxon>Metazoa</taxon>
        <taxon>Ecdysozoa</taxon>
        <taxon>Arthropoda</taxon>
        <taxon>Hexapoda</taxon>
        <taxon>Insecta</taxon>
        <taxon>Pterygota</taxon>
        <taxon>Neoptera</taxon>
        <taxon>Paraneoptera</taxon>
        <taxon>Hemiptera</taxon>
        <taxon>Sternorrhyncha</taxon>
        <taxon>Psylloidea</taxon>
        <taxon>Psyllidae</taxon>
        <taxon>Diaphorininae</taxon>
        <taxon>Diaphorina</taxon>
    </lineage>
</organism>
<dbReference type="SUPFAM" id="SSF53649">
    <property type="entry name" value="Alkaline phosphatase-like"/>
    <property type="match status" value="2"/>
</dbReference>
<evidence type="ECO:0000313" key="13">
    <source>
        <dbReference type="RefSeq" id="XP_026682474.1"/>
    </source>
</evidence>
<dbReference type="RefSeq" id="XP_026682472.1">
    <property type="nucleotide sequence ID" value="XM_026826671.1"/>
</dbReference>
<keyword evidence="3" id="KW-0479">Metal-binding</keyword>
<comment type="cofactor">
    <cofactor evidence="1">
        <name>Ca(2+)</name>
        <dbReference type="ChEBI" id="CHEBI:29108"/>
    </cofactor>
</comment>
<dbReference type="GeneID" id="103513493"/>
<dbReference type="InterPro" id="IPR024607">
    <property type="entry name" value="Sulfatase_CS"/>
</dbReference>
<dbReference type="Gene3D" id="3.30.1120.10">
    <property type="match status" value="1"/>
</dbReference>
<reference evidence="11 12" key="1">
    <citation type="submission" date="2025-04" db="UniProtKB">
        <authorList>
            <consortium name="RefSeq"/>
        </authorList>
    </citation>
    <scope>IDENTIFICATION</scope>
</reference>
<protein>
    <submittedName>
        <fullName evidence="11 12">Uncharacterized protein LOC103513493 isoform X3</fullName>
    </submittedName>
</protein>
<feature type="chain" id="PRO_5044597854" evidence="8">
    <location>
        <begin position="23"/>
        <end position="710"/>
    </location>
</feature>
<evidence type="ECO:0000256" key="8">
    <source>
        <dbReference type="SAM" id="SignalP"/>
    </source>
</evidence>
<feature type="domain" description="Sulfatase N-terminal" evidence="9">
    <location>
        <begin position="26"/>
        <end position="351"/>
    </location>
</feature>
<feature type="compositionally biased region" description="Basic and acidic residues" evidence="7">
    <location>
        <begin position="456"/>
        <end position="473"/>
    </location>
</feature>
<dbReference type="PROSITE" id="PS00149">
    <property type="entry name" value="SULFATASE_2"/>
    <property type="match status" value="1"/>
</dbReference>
<accession>A0A3Q0J1Y1</accession>
<evidence type="ECO:0000256" key="1">
    <source>
        <dbReference type="ARBA" id="ARBA00001913"/>
    </source>
</evidence>
<dbReference type="InterPro" id="IPR000917">
    <property type="entry name" value="Sulfatase_N"/>
</dbReference>
<dbReference type="PANTHER" id="PTHR10342">
    <property type="entry name" value="ARYLSULFATASE"/>
    <property type="match status" value="1"/>
</dbReference>
<dbReference type="Pfam" id="PF00884">
    <property type="entry name" value="Sulfatase"/>
    <property type="match status" value="1"/>
</dbReference>
<feature type="region of interest" description="Disordered" evidence="7">
    <location>
        <begin position="423"/>
        <end position="520"/>
    </location>
</feature>
<dbReference type="InterPro" id="IPR047115">
    <property type="entry name" value="ARSB"/>
</dbReference>
<proteinExistence type="inferred from homology"/>
<feature type="compositionally biased region" description="Polar residues" evidence="7">
    <location>
        <begin position="446"/>
        <end position="455"/>
    </location>
</feature>
<dbReference type="PANTHER" id="PTHR10342:SF273">
    <property type="entry name" value="RE14504P"/>
    <property type="match status" value="1"/>
</dbReference>
<evidence type="ECO:0000256" key="3">
    <source>
        <dbReference type="ARBA" id="ARBA00022723"/>
    </source>
</evidence>
<sequence>MAFAVLPLAFTLSMVFVDLVASSGPPHIIFILADDLGWNDVGFHGLDQIPTPNIDALAYSGIILKNYYTVQLCTPSRSAIMTGKHPIHTGMQHNVLYGCERGGLPLSEKILPQYLKELGYRTRIVGKWHLGFYKKEYTPTFRGFESHLGYWTGHQDYFDHSAEEMVRKNEKMWGLDMRRDLEPAWDLHGKYSTDVFTAEAVDIIHNHSTDEPLFLYLAHAATHSANPYEPLQAPDHYLNIHRHIEDFKRSKFAAILHKLDESVGKVVEALEQRRMLSNSIIVFVSDNGGAAAGFNLNAASNWPLRGVKNTLWEGGVRGAGLIWSPLLESRGIVAEQYVHVSDWLPTLLSAAKQNSFLNRTNSEKSTHENRIPRNENCIPRYGNCTDEKITSKSDIPNYVNSTVENIIPRYENSILRYENGTHEYNSPRIENSNTRYENGTHEYNPKNENSNPRYENSTHEYNPKYENRYENGTHEYNGPKNENSNPRYENGTHEYNIPRLENSINGNGTSENRSNDNSYQNEIDGIDVWSVLSRNEPSKRNTILHNIDDEWQISALTKGKWKLVKGHTYNGQWDGWYGPSGRHGIDDNKTSPYDTHLVINSLAGKAVQNLGFTLDPSAMRKLRDAASIQCGPVKEVPCEPQIAPCLFDIKNDPCEKNNLADRYPDVLSQMEKELANINRTAVAPINKPFDKGGDPKNFDHAWSIFGDDLK</sequence>
<dbReference type="Gene3D" id="3.40.720.10">
    <property type="entry name" value="Alkaline Phosphatase, subunit A"/>
    <property type="match status" value="1"/>
</dbReference>
<dbReference type="RefSeq" id="XP_026682474.1">
    <property type="nucleotide sequence ID" value="XM_026826673.1"/>
</dbReference>
<name>A0A3Q0J1Y1_DIACI</name>
<evidence type="ECO:0000256" key="4">
    <source>
        <dbReference type="ARBA" id="ARBA00022801"/>
    </source>
</evidence>
<evidence type="ECO:0000256" key="2">
    <source>
        <dbReference type="ARBA" id="ARBA00008779"/>
    </source>
</evidence>
<dbReference type="GO" id="GO:0046872">
    <property type="term" value="F:metal ion binding"/>
    <property type="evidence" value="ECO:0007669"/>
    <property type="project" value="UniProtKB-KW"/>
</dbReference>
<feature type="signal peptide" evidence="8">
    <location>
        <begin position="1"/>
        <end position="22"/>
    </location>
</feature>
<keyword evidence="6" id="KW-0325">Glycoprotein</keyword>
<dbReference type="GO" id="GO:0008484">
    <property type="term" value="F:sulfuric ester hydrolase activity"/>
    <property type="evidence" value="ECO:0007669"/>
    <property type="project" value="InterPro"/>
</dbReference>
<keyword evidence="10" id="KW-1185">Reference proteome</keyword>
<keyword evidence="5" id="KW-0106">Calcium</keyword>
<evidence type="ECO:0000313" key="11">
    <source>
        <dbReference type="RefSeq" id="XP_026682472.1"/>
    </source>
</evidence>
<dbReference type="RefSeq" id="XP_026682473.1">
    <property type="nucleotide sequence ID" value="XM_026826672.1"/>
</dbReference>
<evidence type="ECO:0000256" key="7">
    <source>
        <dbReference type="SAM" id="MobiDB-lite"/>
    </source>
</evidence>